<accession>A0ABT4IQF2</accession>
<evidence type="ECO:0000256" key="1">
    <source>
        <dbReference type="ARBA" id="ARBA00023015"/>
    </source>
</evidence>
<keyword evidence="1" id="KW-0805">Transcription regulation</keyword>
<reference evidence="5" key="1">
    <citation type="submission" date="2022-12" db="EMBL/GenBank/DDBJ databases">
        <title>Isolation and characterisation of novel Methanocorpusculum spp. from native Australian herbivores indicates the genus is ancestrally host-associated.</title>
        <authorList>
            <person name="Volmer J.G."/>
            <person name="Soo R.M."/>
            <person name="Evans P.N."/>
            <person name="Hoedt E.C."/>
            <person name="Astorga Alsina A.L."/>
            <person name="Woodcroft B.J."/>
            <person name="Tyson G.W."/>
            <person name="Hugenholtz P."/>
            <person name="Morrison M."/>
        </authorList>
    </citation>
    <scope>NUCLEOTIDE SEQUENCE</scope>
    <source>
        <strain evidence="5">CW153</strain>
    </source>
</reference>
<proteinExistence type="predicted"/>
<keyword evidence="6" id="KW-1185">Reference proteome</keyword>
<dbReference type="RefSeq" id="WP_268923606.1">
    <property type="nucleotide sequence ID" value="NZ_JAPTGC010000016.1"/>
</dbReference>
<protein>
    <submittedName>
        <fullName evidence="5">Helix-turn-helix domain-containing protein</fullName>
    </submittedName>
</protein>
<dbReference type="SUPFAM" id="SSF46785">
    <property type="entry name" value="Winged helix' DNA-binding domain"/>
    <property type="match status" value="1"/>
</dbReference>
<dbReference type="InterPro" id="IPR036390">
    <property type="entry name" value="WH_DNA-bd_sf"/>
</dbReference>
<comment type="caution">
    <text evidence="5">The sequence shown here is derived from an EMBL/GenBank/DDBJ whole genome shotgun (WGS) entry which is preliminary data.</text>
</comment>
<dbReference type="PANTHER" id="PTHR33204:SF29">
    <property type="entry name" value="TRANSCRIPTIONAL REGULATOR"/>
    <property type="match status" value="1"/>
</dbReference>
<name>A0ABT4IQF2_9EURY</name>
<evidence type="ECO:0000313" key="6">
    <source>
        <dbReference type="Proteomes" id="UP001141336"/>
    </source>
</evidence>
<keyword evidence="3" id="KW-0804">Transcription</keyword>
<dbReference type="InterPro" id="IPR002577">
    <property type="entry name" value="HTH_HxlR"/>
</dbReference>
<evidence type="ECO:0000256" key="2">
    <source>
        <dbReference type="ARBA" id="ARBA00023125"/>
    </source>
</evidence>
<dbReference type="InterPro" id="IPR036388">
    <property type="entry name" value="WH-like_DNA-bd_sf"/>
</dbReference>
<organism evidence="5 6">
    <name type="scientific">Methanocorpusculum vombati</name>
    <dbReference type="NCBI Taxonomy" id="3002864"/>
    <lineage>
        <taxon>Archaea</taxon>
        <taxon>Methanobacteriati</taxon>
        <taxon>Methanobacteriota</taxon>
        <taxon>Stenosarchaea group</taxon>
        <taxon>Methanomicrobia</taxon>
        <taxon>Methanomicrobiales</taxon>
        <taxon>Methanocorpusculaceae</taxon>
        <taxon>Methanocorpusculum</taxon>
    </lineage>
</organism>
<evidence type="ECO:0000259" key="4">
    <source>
        <dbReference type="PROSITE" id="PS51118"/>
    </source>
</evidence>
<dbReference type="PANTHER" id="PTHR33204">
    <property type="entry name" value="TRANSCRIPTIONAL REGULATOR, MARR FAMILY"/>
    <property type="match status" value="1"/>
</dbReference>
<dbReference type="EMBL" id="JAPTGC010000016">
    <property type="protein sequence ID" value="MCZ0863343.1"/>
    <property type="molecule type" value="Genomic_DNA"/>
</dbReference>
<dbReference type="Pfam" id="PF01638">
    <property type="entry name" value="HxlR"/>
    <property type="match status" value="1"/>
</dbReference>
<dbReference type="Proteomes" id="UP001141336">
    <property type="component" value="Unassembled WGS sequence"/>
</dbReference>
<evidence type="ECO:0000313" key="5">
    <source>
        <dbReference type="EMBL" id="MCZ0863343.1"/>
    </source>
</evidence>
<sequence length="131" mass="14627">MDDSAAGEKKPKYMTGIDAAVSIISGKWKALILYQLEGGTLRYSQILNGMEYGITQRMLTKELREMEESGLISRTVYPEVPPKVEYAITAKGRSLMPILDQLCTWGCQNMADQLEHNCEAECEGTANCEQQ</sequence>
<feature type="domain" description="HTH hxlR-type" evidence="4">
    <location>
        <begin position="10"/>
        <end position="114"/>
    </location>
</feature>
<keyword evidence="2" id="KW-0238">DNA-binding</keyword>
<dbReference type="Gene3D" id="1.10.10.10">
    <property type="entry name" value="Winged helix-like DNA-binding domain superfamily/Winged helix DNA-binding domain"/>
    <property type="match status" value="1"/>
</dbReference>
<evidence type="ECO:0000256" key="3">
    <source>
        <dbReference type="ARBA" id="ARBA00023163"/>
    </source>
</evidence>
<dbReference type="PROSITE" id="PS51118">
    <property type="entry name" value="HTH_HXLR"/>
    <property type="match status" value="1"/>
</dbReference>
<gene>
    <name evidence="5" type="ORF">O0S09_08805</name>
</gene>